<keyword evidence="1" id="KW-0732">Signal</keyword>
<evidence type="ECO:0000313" key="2">
    <source>
        <dbReference type="EMBL" id="MFC4820021.1"/>
    </source>
</evidence>
<sequence length="821" mass="87393">MTFFCARRWRLPASILLVASLPLHAGDTVVELQPQWMAVMSHEQLVYDQIATSSEPAALRLPDGGEVTVTATTHEIVLRRYAADGNVVQSRVAMIEYGRFDVVLRATPAYDAFYVLAGGAQSEAQLLRFDADLTSEWSLRLPDASTCQREGACLRLEVLDDGSAVATRASVAMHVDSEGEIRWSRNVDSRTRFLGSDLAVTADTIWFATSGSDASDESSATLTRLDFDGVPLSSEVSSCQGCGGVELNDLDASGDGGMFVVGNRGGRGFLQRYDAGGNPLSWSASDEAHGYWRFGRDGDGAAYVLAGDMMQGYLVKRVDIDSGATLWSAPADDFVARQAGVATIRRTPSGVVAAALDAAGAPLWDQPLTVSDGGGFPVWSQPAYMANEVELLVRDLASSDDPCATYPRFVRIDDAGATTRFPLPCRSVPQPIEIDGLDARAGIGVLANTPAQLVALTPDGDQRWQVEACPWCNGYWGASVWLAAALSADGGAWAVRWDVPSSPQPDGRTRVQRIDASGTPVFDIASTAAGASNAQFRVLPGADDVVVLRGGGARVLTWQRIGEDGSDRGSQQHAIPDDHYLLRGAHRLSDGGTSALTEGYGDCGVGCPPFYTTVLRLAADGALLWRYQFPELYAPELTAALAADGRAAAVLPATPYTDGALRLRTIDADGNAGDDVSLTEVDLYVRSLHLLAAPDGGWLLSTYADDGQVSYWLLDGGGHVRVERRNGPFAYLLQATAAGFLASEPIGADSLGAVLLDPATLATSARPYRGSGDWPSRWFLLDDGSLYGAIWLPQRGGYQAVARFSAPGTAPSDVIFRYGMD</sequence>
<comment type="caution">
    <text evidence="2">The sequence shown here is derived from an EMBL/GenBank/DDBJ whole genome shotgun (WGS) entry which is preliminary data.</text>
</comment>
<evidence type="ECO:0000256" key="1">
    <source>
        <dbReference type="SAM" id="SignalP"/>
    </source>
</evidence>
<dbReference type="SUPFAM" id="SSF50998">
    <property type="entry name" value="Quinoprotein alcohol dehydrogenase-like"/>
    <property type="match status" value="1"/>
</dbReference>
<proteinExistence type="predicted"/>
<evidence type="ECO:0000313" key="3">
    <source>
        <dbReference type="Proteomes" id="UP001595886"/>
    </source>
</evidence>
<organism evidence="2 3">
    <name type="scientific">Dokdonella ginsengisoli</name>
    <dbReference type="NCBI Taxonomy" id="363846"/>
    <lineage>
        <taxon>Bacteria</taxon>
        <taxon>Pseudomonadati</taxon>
        <taxon>Pseudomonadota</taxon>
        <taxon>Gammaproteobacteria</taxon>
        <taxon>Lysobacterales</taxon>
        <taxon>Rhodanobacteraceae</taxon>
        <taxon>Dokdonella</taxon>
    </lineage>
</organism>
<dbReference type="EMBL" id="JBHSHD010000006">
    <property type="protein sequence ID" value="MFC4820021.1"/>
    <property type="molecule type" value="Genomic_DNA"/>
</dbReference>
<gene>
    <name evidence="2" type="ORF">ACFO6Q_06790</name>
</gene>
<reference evidence="3" key="1">
    <citation type="journal article" date="2019" name="Int. J. Syst. Evol. Microbiol.">
        <title>The Global Catalogue of Microorganisms (GCM) 10K type strain sequencing project: providing services to taxonomists for standard genome sequencing and annotation.</title>
        <authorList>
            <consortium name="The Broad Institute Genomics Platform"/>
            <consortium name="The Broad Institute Genome Sequencing Center for Infectious Disease"/>
            <person name="Wu L."/>
            <person name="Ma J."/>
        </authorList>
    </citation>
    <scope>NUCLEOTIDE SEQUENCE [LARGE SCALE GENOMIC DNA]</scope>
    <source>
        <strain evidence="3">CCUG 30340</strain>
    </source>
</reference>
<evidence type="ECO:0008006" key="4">
    <source>
        <dbReference type="Google" id="ProtNLM"/>
    </source>
</evidence>
<protein>
    <recommendedName>
        <fullName evidence="4">PQQ-binding-like beta-propeller repeat protein</fullName>
    </recommendedName>
</protein>
<keyword evidence="3" id="KW-1185">Reference proteome</keyword>
<name>A0ABV9QT54_9GAMM</name>
<dbReference type="RefSeq" id="WP_380019839.1">
    <property type="nucleotide sequence ID" value="NZ_JBHSHD010000006.1"/>
</dbReference>
<feature type="signal peptide" evidence="1">
    <location>
        <begin position="1"/>
        <end position="25"/>
    </location>
</feature>
<dbReference type="InterPro" id="IPR011047">
    <property type="entry name" value="Quinoprotein_ADH-like_sf"/>
</dbReference>
<feature type="chain" id="PRO_5046635022" description="PQQ-binding-like beta-propeller repeat protein" evidence="1">
    <location>
        <begin position="26"/>
        <end position="821"/>
    </location>
</feature>
<accession>A0ABV9QT54</accession>
<dbReference type="Proteomes" id="UP001595886">
    <property type="component" value="Unassembled WGS sequence"/>
</dbReference>